<protein>
    <submittedName>
        <fullName evidence="1">Uncharacterized protein</fullName>
    </submittedName>
</protein>
<organism evidence="1 2">
    <name type="scientific">Caenorhabditis auriculariae</name>
    <dbReference type="NCBI Taxonomy" id="2777116"/>
    <lineage>
        <taxon>Eukaryota</taxon>
        <taxon>Metazoa</taxon>
        <taxon>Ecdysozoa</taxon>
        <taxon>Nematoda</taxon>
        <taxon>Chromadorea</taxon>
        <taxon>Rhabditida</taxon>
        <taxon>Rhabditina</taxon>
        <taxon>Rhabditomorpha</taxon>
        <taxon>Rhabditoidea</taxon>
        <taxon>Rhabditidae</taxon>
        <taxon>Peloderinae</taxon>
        <taxon>Caenorhabditis</taxon>
    </lineage>
</organism>
<accession>A0A8S1HHU2</accession>
<proteinExistence type="predicted"/>
<reference evidence="1" key="1">
    <citation type="submission" date="2020-10" db="EMBL/GenBank/DDBJ databases">
        <authorList>
            <person name="Kikuchi T."/>
        </authorList>
    </citation>
    <scope>NUCLEOTIDE SEQUENCE</scope>
    <source>
        <strain evidence="1">NKZ352</strain>
    </source>
</reference>
<comment type="caution">
    <text evidence="1">The sequence shown here is derived from an EMBL/GenBank/DDBJ whole genome shotgun (WGS) entry which is preliminary data.</text>
</comment>
<dbReference type="AlphaFoldDB" id="A0A8S1HHU2"/>
<evidence type="ECO:0000313" key="1">
    <source>
        <dbReference type="EMBL" id="CAD6196230.1"/>
    </source>
</evidence>
<dbReference type="Proteomes" id="UP000835052">
    <property type="component" value="Unassembled WGS sequence"/>
</dbReference>
<evidence type="ECO:0000313" key="2">
    <source>
        <dbReference type="Proteomes" id="UP000835052"/>
    </source>
</evidence>
<dbReference type="EMBL" id="CAJGYM010000069">
    <property type="protein sequence ID" value="CAD6196230.1"/>
    <property type="molecule type" value="Genomic_DNA"/>
</dbReference>
<gene>
    <name evidence="1" type="ORF">CAUJ_LOCUS12145</name>
</gene>
<sequence length="88" mass="9587">MSFHVSLNEYRGTATSTTFSRPRLGLSVRFNAALGVRRRPASIPARVSTGIHPVTSIDLKPSPLTPLIPFPCDLGTLQIWSGPDPFLK</sequence>
<keyword evidence="2" id="KW-1185">Reference proteome</keyword>
<name>A0A8S1HHU2_9PELO</name>